<reference evidence="2" key="1">
    <citation type="submission" date="2016-11" db="EMBL/GenBank/DDBJ databases">
        <authorList>
            <person name="Sisinthy S."/>
            <person name="Ara S."/>
            <person name="Gundlapally S.R."/>
        </authorList>
    </citation>
    <scope>NUCLEOTIDE SEQUENCE [LARGE SCALE GENOMIC DNA]</scope>
    <source>
        <strain evidence="2">V1-41</strain>
    </source>
</reference>
<gene>
    <name evidence="1" type="ORF">UN63_12385</name>
</gene>
<accession>A0A2P5TK32</accession>
<comment type="caution">
    <text evidence="1">The sequence shown here is derived from an EMBL/GenBank/DDBJ whole genome shotgun (WGS) entry which is preliminary data.</text>
</comment>
<sequence>MNQREMFYGFYRAARLNESGFPVHLMDSTPDAQEQKYQIDRAALLAGFDDFTIMHAEWAADMALADRRRQHAEPSRHSVVIQMLMFTHGRVRRSF</sequence>
<dbReference type="EMBL" id="MPZM01000031">
    <property type="protein sequence ID" value="PPL15469.1"/>
    <property type="molecule type" value="Genomic_DNA"/>
</dbReference>
<organism evidence="1 2">
    <name type="scientific">Oceanisphaera arctica</name>
    <dbReference type="NCBI Taxonomy" id="641510"/>
    <lineage>
        <taxon>Bacteria</taxon>
        <taxon>Pseudomonadati</taxon>
        <taxon>Pseudomonadota</taxon>
        <taxon>Gammaproteobacteria</taxon>
        <taxon>Aeromonadales</taxon>
        <taxon>Aeromonadaceae</taxon>
        <taxon>Oceanisphaera</taxon>
    </lineage>
</organism>
<proteinExistence type="predicted"/>
<evidence type="ECO:0000313" key="2">
    <source>
        <dbReference type="Proteomes" id="UP000242231"/>
    </source>
</evidence>
<protein>
    <submittedName>
        <fullName evidence="1">Uncharacterized protein</fullName>
    </submittedName>
</protein>
<dbReference type="RefSeq" id="WP_104487060.1">
    <property type="nucleotide sequence ID" value="NZ_BMYB01000002.1"/>
</dbReference>
<keyword evidence="2" id="KW-1185">Reference proteome</keyword>
<name>A0A2P5TK32_9GAMM</name>
<dbReference type="Proteomes" id="UP000242231">
    <property type="component" value="Unassembled WGS sequence"/>
</dbReference>
<dbReference type="AlphaFoldDB" id="A0A2P5TK32"/>
<evidence type="ECO:0000313" key="1">
    <source>
        <dbReference type="EMBL" id="PPL15469.1"/>
    </source>
</evidence>
<dbReference type="OrthoDB" id="5600690at2"/>